<evidence type="ECO:0000313" key="2">
    <source>
        <dbReference type="EMBL" id="VDN22626.1"/>
    </source>
</evidence>
<dbReference type="AlphaFoldDB" id="A0A3P7PX08"/>
<keyword evidence="3" id="KW-1185">Reference proteome</keyword>
<evidence type="ECO:0000256" key="1">
    <source>
        <dbReference type="SAM" id="Phobius"/>
    </source>
</evidence>
<evidence type="ECO:0000313" key="3">
    <source>
        <dbReference type="Proteomes" id="UP000271889"/>
    </source>
</evidence>
<accession>A0A3P7PX08</accession>
<sequence>MYVNCQWISTILSTSDRKMQKNISEARGFILRAGSLCHLPHQGIRYIKDRTRFGCALRDIMTALIPLLALLFCIIAVTLCFHCKMEVKVTSNTEKKFKAVVTVPALGIRSQPMIFKGKTTKKIKVDGEDCGAKPWIIKTYQWKNDHWKAAKNMTAKLAGDGFIRFKVGDDLMPRAGDRLGIMCSEGSCG</sequence>
<keyword evidence="1" id="KW-1133">Transmembrane helix</keyword>
<proteinExistence type="predicted"/>
<dbReference type="EMBL" id="UYRV01106653">
    <property type="protein sequence ID" value="VDN22626.1"/>
    <property type="molecule type" value="Genomic_DNA"/>
</dbReference>
<gene>
    <name evidence="2" type="ORF">CGOC_LOCUS9352</name>
</gene>
<protein>
    <submittedName>
        <fullName evidence="2">Uncharacterized protein</fullName>
    </submittedName>
</protein>
<dbReference type="OrthoDB" id="5786419at2759"/>
<dbReference type="Proteomes" id="UP000271889">
    <property type="component" value="Unassembled WGS sequence"/>
</dbReference>
<dbReference type="PANTHER" id="PTHR37427:SF2">
    <property type="entry name" value="SECRETED PROTEIN"/>
    <property type="match status" value="1"/>
</dbReference>
<dbReference type="PANTHER" id="PTHR37427">
    <property type="entry name" value="PROTEIN CBG20963-RELATED"/>
    <property type="match status" value="1"/>
</dbReference>
<organism evidence="2 3">
    <name type="scientific">Cylicostephanus goldi</name>
    <name type="common">Nematode worm</name>
    <dbReference type="NCBI Taxonomy" id="71465"/>
    <lineage>
        <taxon>Eukaryota</taxon>
        <taxon>Metazoa</taxon>
        <taxon>Ecdysozoa</taxon>
        <taxon>Nematoda</taxon>
        <taxon>Chromadorea</taxon>
        <taxon>Rhabditida</taxon>
        <taxon>Rhabditina</taxon>
        <taxon>Rhabditomorpha</taxon>
        <taxon>Strongyloidea</taxon>
        <taxon>Strongylidae</taxon>
        <taxon>Cylicostephanus</taxon>
    </lineage>
</organism>
<keyword evidence="1" id="KW-0472">Membrane</keyword>
<reference evidence="2 3" key="1">
    <citation type="submission" date="2018-11" db="EMBL/GenBank/DDBJ databases">
        <authorList>
            <consortium name="Pathogen Informatics"/>
        </authorList>
    </citation>
    <scope>NUCLEOTIDE SEQUENCE [LARGE SCALE GENOMIC DNA]</scope>
</reference>
<feature type="transmembrane region" description="Helical" evidence="1">
    <location>
        <begin position="60"/>
        <end position="81"/>
    </location>
</feature>
<keyword evidence="1" id="KW-0812">Transmembrane</keyword>
<name>A0A3P7PX08_CYLGO</name>